<dbReference type="PANTHER" id="PTHR35344">
    <property type="entry name" value="GAS VESICLE STRUCTURAL PROTEIN 2-RELATED"/>
    <property type="match status" value="1"/>
</dbReference>
<dbReference type="STRING" id="79883.GCA_001636495_01490"/>
<gene>
    <name evidence="4" type="ORF">FZC76_16365</name>
</gene>
<dbReference type="GO" id="GO:0005198">
    <property type="term" value="F:structural molecule activity"/>
    <property type="evidence" value="ECO:0007669"/>
    <property type="project" value="InterPro"/>
</dbReference>
<dbReference type="PROSITE" id="PS00234">
    <property type="entry name" value="GAS_VESICLE_A_1"/>
    <property type="match status" value="1"/>
</dbReference>
<evidence type="ECO:0000256" key="1">
    <source>
        <dbReference type="ARBA" id="ARBA00022987"/>
    </source>
</evidence>
<dbReference type="InterPro" id="IPR050530">
    <property type="entry name" value="GvpA"/>
</dbReference>
<dbReference type="RefSeq" id="WP_148989241.1">
    <property type="nucleotide sequence ID" value="NZ_VTEV01000006.1"/>
</dbReference>
<evidence type="ECO:0000256" key="3">
    <source>
        <dbReference type="ARBA" id="ARBA00035646"/>
    </source>
</evidence>
<proteinExistence type="inferred from homology"/>
<dbReference type="OrthoDB" id="532318at2"/>
<sequence>MSMQTPSNSSNLVEVLEKILDKGVVIAGDIKIGLADVELLTIKIRLLVASVDKAKEIGMDWWETDPYFSSRGVNQELQEQNQKLLERIEQLEKRSEAPKE</sequence>
<keyword evidence="1" id="KW-0304">Gas vesicle</keyword>
<evidence type="ECO:0000313" key="5">
    <source>
        <dbReference type="Proteomes" id="UP000322524"/>
    </source>
</evidence>
<comment type="subcellular location">
    <subcellularLocation>
        <location evidence="2">Gas vesicle</location>
    </subcellularLocation>
</comment>
<dbReference type="PANTHER" id="PTHR35344:SF4">
    <property type="entry name" value="GAS VESICLE PROTEIN A1"/>
    <property type="match status" value="1"/>
</dbReference>
<comment type="caution">
    <text evidence="4">The sequence shown here is derived from an EMBL/GenBank/DDBJ whole genome shotgun (WGS) entry which is preliminary data.</text>
</comment>
<dbReference type="GO" id="GO:0031411">
    <property type="term" value="C:gas vesicle"/>
    <property type="evidence" value="ECO:0007669"/>
    <property type="project" value="UniProtKB-SubCell"/>
</dbReference>
<accession>A0A5D4SVW4</accession>
<evidence type="ECO:0000313" key="4">
    <source>
        <dbReference type="EMBL" id="TYS67099.1"/>
    </source>
</evidence>
<comment type="similarity">
    <text evidence="3">Belongs to the gas vesicle GvpA family.</text>
</comment>
<dbReference type="Proteomes" id="UP000322524">
    <property type="component" value="Unassembled WGS sequence"/>
</dbReference>
<protein>
    <submittedName>
        <fullName evidence="4">Gas vesicle protein</fullName>
    </submittedName>
</protein>
<dbReference type="GO" id="GO:0012506">
    <property type="term" value="C:vesicle membrane"/>
    <property type="evidence" value="ECO:0007669"/>
    <property type="project" value="InterPro"/>
</dbReference>
<dbReference type="PROSITE" id="PS00669">
    <property type="entry name" value="GAS_VESICLE_A_2"/>
    <property type="match status" value="1"/>
</dbReference>
<dbReference type="Pfam" id="PF00741">
    <property type="entry name" value="Gas_vesicle"/>
    <property type="match status" value="1"/>
</dbReference>
<name>A0A5D4SVW4_9BACI</name>
<evidence type="ECO:0000256" key="2">
    <source>
        <dbReference type="ARBA" id="ARBA00035108"/>
    </source>
</evidence>
<dbReference type="InterPro" id="IPR000638">
    <property type="entry name" value="Gas-vesicle_GvpA-like"/>
</dbReference>
<dbReference type="EMBL" id="VTEV01000006">
    <property type="protein sequence ID" value="TYS67099.1"/>
    <property type="molecule type" value="Genomic_DNA"/>
</dbReference>
<reference evidence="4 5" key="1">
    <citation type="submission" date="2019-08" db="EMBL/GenBank/DDBJ databases">
        <title>Bacillus genomes from the desert of Cuatro Cienegas, Coahuila.</title>
        <authorList>
            <person name="Olmedo-Alvarez G."/>
        </authorList>
    </citation>
    <scope>NUCLEOTIDE SEQUENCE [LARGE SCALE GENOMIC DNA]</scope>
    <source>
        <strain evidence="4 5">CH28_1T</strain>
    </source>
</reference>
<organism evidence="4 5">
    <name type="scientific">Sutcliffiella horikoshii</name>
    <dbReference type="NCBI Taxonomy" id="79883"/>
    <lineage>
        <taxon>Bacteria</taxon>
        <taxon>Bacillati</taxon>
        <taxon>Bacillota</taxon>
        <taxon>Bacilli</taxon>
        <taxon>Bacillales</taxon>
        <taxon>Bacillaceae</taxon>
        <taxon>Sutcliffiella</taxon>
    </lineage>
</organism>
<dbReference type="AlphaFoldDB" id="A0A5D4SVW4"/>
<dbReference type="InterPro" id="IPR018493">
    <property type="entry name" value="GvpA-like_CS"/>
</dbReference>